<feature type="region of interest" description="Disordered" evidence="1">
    <location>
        <begin position="16"/>
        <end position="52"/>
    </location>
</feature>
<name>A0A4Y2V8M0_ARAVE</name>
<evidence type="ECO:0000313" key="3">
    <source>
        <dbReference type="Proteomes" id="UP000499080"/>
    </source>
</evidence>
<proteinExistence type="predicted"/>
<reference evidence="2 3" key="1">
    <citation type="journal article" date="2019" name="Sci. Rep.">
        <title>Orb-weaving spider Araneus ventricosus genome elucidates the spidroin gene catalogue.</title>
        <authorList>
            <person name="Kono N."/>
            <person name="Nakamura H."/>
            <person name="Ohtoshi R."/>
            <person name="Moran D.A.P."/>
            <person name="Shinohara A."/>
            <person name="Yoshida Y."/>
            <person name="Fujiwara M."/>
            <person name="Mori M."/>
            <person name="Tomita M."/>
            <person name="Arakawa K."/>
        </authorList>
    </citation>
    <scope>NUCLEOTIDE SEQUENCE [LARGE SCALE GENOMIC DNA]</scope>
</reference>
<keyword evidence="3" id="KW-1185">Reference proteome</keyword>
<gene>
    <name evidence="2" type="ORF">AVEN_213426_1</name>
</gene>
<evidence type="ECO:0000256" key="1">
    <source>
        <dbReference type="SAM" id="MobiDB-lite"/>
    </source>
</evidence>
<organism evidence="2 3">
    <name type="scientific">Araneus ventricosus</name>
    <name type="common">Orbweaver spider</name>
    <name type="synonym">Epeira ventricosa</name>
    <dbReference type="NCBI Taxonomy" id="182803"/>
    <lineage>
        <taxon>Eukaryota</taxon>
        <taxon>Metazoa</taxon>
        <taxon>Ecdysozoa</taxon>
        <taxon>Arthropoda</taxon>
        <taxon>Chelicerata</taxon>
        <taxon>Arachnida</taxon>
        <taxon>Araneae</taxon>
        <taxon>Araneomorphae</taxon>
        <taxon>Entelegynae</taxon>
        <taxon>Araneoidea</taxon>
        <taxon>Araneidae</taxon>
        <taxon>Araneus</taxon>
    </lineage>
</organism>
<sequence>MQYSPVFEELRKKMLATDESDASDHGGEVTEYNDQLMQDPTRDRLSGRRTSRKVARIGIDPNMSTLSYRERRSRRSQKFSSTIDEGRSAAAGFFEGEGVLGWFRHSV</sequence>
<comment type="caution">
    <text evidence="2">The sequence shown here is derived from an EMBL/GenBank/DDBJ whole genome shotgun (WGS) entry which is preliminary data.</text>
</comment>
<dbReference type="EMBL" id="BGPR01044765">
    <property type="protein sequence ID" value="GBO21603.1"/>
    <property type="molecule type" value="Genomic_DNA"/>
</dbReference>
<evidence type="ECO:0000313" key="2">
    <source>
        <dbReference type="EMBL" id="GBO21603.1"/>
    </source>
</evidence>
<accession>A0A4Y2V8M0</accession>
<protein>
    <submittedName>
        <fullName evidence="2">Uncharacterized protein</fullName>
    </submittedName>
</protein>
<dbReference type="AlphaFoldDB" id="A0A4Y2V8M0"/>
<dbReference type="Proteomes" id="UP000499080">
    <property type="component" value="Unassembled WGS sequence"/>
</dbReference>
<feature type="compositionally biased region" description="Basic and acidic residues" evidence="1">
    <location>
        <begin position="16"/>
        <end position="28"/>
    </location>
</feature>